<dbReference type="PANTHER" id="PTHR39369:SF6">
    <property type="entry name" value="LIN-24 (TWENTY-FOUR) LIKE"/>
    <property type="match status" value="1"/>
</dbReference>
<dbReference type="Gene3D" id="2.170.15.10">
    <property type="entry name" value="Proaerolysin, chain A, domain 3"/>
    <property type="match status" value="1"/>
</dbReference>
<proteinExistence type="predicted"/>
<reference evidence="2" key="1">
    <citation type="submission" date="2016-11" db="UniProtKB">
        <authorList>
            <consortium name="WormBaseParasite"/>
        </authorList>
    </citation>
    <scope>IDENTIFICATION</scope>
</reference>
<evidence type="ECO:0000313" key="2">
    <source>
        <dbReference type="WBParaSite" id="maker-uti_cns_0012198-snap-gene-0.3-mRNA-1"/>
    </source>
</evidence>
<dbReference type="AlphaFoldDB" id="A0A1I8IGN0"/>
<organism evidence="1 2">
    <name type="scientific">Macrostomum lignano</name>
    <dbReference type="NCBI Taxonomy" id="282301"/>
    <lineage>
        <taxon>Eukaryota</taxon>
        <taxon>Metazoa</taxon>
        <taxon>Spiralia</taxon>
        <taxon>Lophotrochozoa</taxon>
        <taxon>Platyhelminthes</taxon>
        <taxon>Rhabditophora</taxon>
        <taxon>Macrostomorpha</taxon>
        <taxon>Macrostomida</taxon>
        <taxon>Macrostomidae</taxon>
        <taxon>Macrostomum</taxon>
    </lineage>
</organism>
<evidence type="ECO:0000313" key="1">
    <source>
        <dbReference type="Proteomes" id="UP000095280"/>
    </source>
</evidence>
<dbReference type="SUPFAM" id="SSF56973">
    <property type="entry name" value="Aerolisin/ETX pore-forming domain"/>
    <property type="match status" value="1"/>
</dbReference>
<accession>A0A1I8IGN0</accession>
<name>A0A1I8IGN0_9PLAT</name>
<dbReference type="InterPro" id="IPR004991">
    <property type="entry name" value="Aerolysin-like"/>
</dbReference>
<dbReference type="CDD" id="cd20237">
    <property type="entry name" value="PFM_LIN24-like"/>
    <property type="match status" value="1"/>
</dbReference>
<sequence>MEGSLGDLEDTVEKWAKIKFEDNKIGSQKKLSCENLAYAIDWKKVSIDHEQPEFSHSDKQVRPNAVVLFKTFFTNTTDHQQNYSFQTTRTTKKTADIRVSSTFTKGGNASITLKLPGDILELGGGFNCELAVTNERGQTFEEEISWSVNSEVSVPPKKRRSAQINITEVKYSCDFQLRSTVRGRVKVSITNPEDNNSLVKHLEADIFQVIKSTMKQKTGMTFNEATKEVVFLSKGHAAFSFGTEQHVEVRDEPLPDGINILFLFSTARVGSALNSRSVGGGRGGGGSQSAGVHVQPEEIDHVGSECVRGVEGKEIALPLVKVVMPVVKNK</sequence>
<keyword evidence="1" id="KW-1185">Reference proteome</keyword>
<dbReference type="Proteomes" id="UP000095280">
    <property type="component" value="Unplaced"/>
</dbReference>
<dbReference type="PANTHER" id="PTHR39369">
    <property type="entry name" value="LIN-24 (TWENTY-FOUR) LIKE"/>
    <property type="match status" value="1"/>
</dbReference>
<protein>
    <submittedName>
        <fullName evidence="2">C2 NT-type domain-containing protein</fullName>
    </submittedName>
</protein>
<dbReference type="WBParaSite" id="maker-uti_cns_0012198-snap-gene-0.3-mRNA-1">
    <property type="protein sequence ID" value="maker-uti_cns_0012198-snap-gene-0.3-mRNA-1"/>
    <property type="gene ID" value="maker-uti_cns_0012198-snap-gene-0.3"/>
</dbReference>
<dbReference type="Pfam" id="PF03318">
    <property type="entry name" value="ETX_MTX2"/>
    <property type="match status" value="1"/>
</dbReference>